<evidence type="ECO:0000256" key="3">
    <source>
        <dbReference type="ARBA" id="ARBA00022764"/>
    </source>
</evidence>
<feature type="signal peptide" evidence="4">
    <location>
        <begin position="1"/>
        <end position="20"/>
    </location>
</feature>
<evidence type="ECO:0000256" key="2">
    <source>
        <dbReference type="ARBA" id="ARBA00022729"/>
    </source>
</evidence>
<dbReference type="GO" id="GO:0055085">
    <property type="term" value="P:transmembrane transport"/>
    <property type="evidence" value="ECO:0007669"/>
    <property type="project" value="InterPro"/>
</dbReference>
<dbReference type="InterPro" id="IPR038404">
    <property type="entry name" value="TRAP_DctP_sf"/>
</dbReference>
<gene>
    <name evidence="5" type="ORF">LX81_00304</name>
</gene>
<evidence type="ECO:0000313" key="5">
    <source>
        <dbReference type="EMBL" id="PZX19841.1"/>
    </source>
</evidence>
<feature type="chain" id="PRO_5016182325" evidence="4">
    <location>
        <begin position="21"/>
        <end position="319"/>
    </location>
</feature>
<sequence>MRQIAMTAACLTVLASAAGAQNWQLSADAPEGNYLTQNLIEFADDVSEATDGAFQIDVVGNSVLLGRAELKRGVQRGIVPIGEVLISALANENALYAADAVPLLATTFEEARTLWDATRPIYEEMLAEEGLMLLFAVPWPPQGIYMENEVMDASAFDGISFRAYSPATSRFAELLGAVPTNVAAPEVAQAFSTGVIDGMLTSPATGVDSQAWDYVDYYYDVRAFIPKNMVIVNQGAFDGLDEAAQTALTEAAATAQERGWQMAQDQTQAYTDELAENGMTVSETPPGIEDMLQSIADTMRSEWLEDTGEEGQQVVDALN</sequence>
<dbReference type="Gene3D" id="3.40.190.170">
    <property type="entry name" value="Bacterial extracellular solute-binding protein, family 7"/>
    <property type="match status" value="1"/>
</dbReference>
<dbReference type="CDD" id="cd13602">
    <property type="entry name" value="PBP2_TRAP_BpDctp6_7"/>
    <property type="match status" value="1"/>
</dbReference>
<evidence type="ECO:0000256" key="1">
    <source>
        <dbReference type="ARBA" id="ARBA00004418"/>
    </source>
</evidence>
<dbReference type="GO" id="GO:0042597">
    <property type="term" value="C:periplasmic space"/>
    <property type="evidence" value="ECO:0007669"/>
    <property type="project" value="UniProtKB-SubCell"/>
</dbReference>
<comment type="subcellular location">
    <subcellularLocation>
        <location evidence="1">Periplasm</location>
    </subcellularLocation>
</comment>
<proteinExistence type="predicted"/>
<comment type="caution">
    <text evidence="5">The sequence shown here is derived from an EMBL/GenBank/DDBJ whole genome shotgun (WGS) entry which is preliminary data.</text>
</comment>
<dbReference type="EMBL" id="QKZL01000001">
    <property type="protein sequence ID" value="PZX19841.1"/>
    <property type="molecule type" value="Genomic_DNA"/>
</dbReference>
<keyword evidence="6" id="KW-1185">Reference proteome</keyword>
<dbReference type="RefSeq" id="WP_111535505.1">
    <property type="nucleotide sequence ID" value="NZ_QKZL01000001.1"/>
</dbReference>
<dbReference type="OrthoDB" id="9783941at2"/>
<evidence type="ECO:0000313" key="6">
    <source>
        <dbReference type="Proteomes" id="UP000248916"/>
    </source>
</evidence>
<name>A0A2W7NHD3_9RHOB</name>
<dbReference type="AlphaFoldDB" id="A0A2W7NHD3"/>
<dbReference type="NCBIfam" id="NF037995">
    <property type="entry name" value="TRAP_S1"/>
    <property type="match status" value="1"/>
</dbReference>
<organism evidence="5 6">
    <name type="scientific">Palleronia aestuarii</name>
    <dbReference type="NCBI Taxonomy" id="568105"/>
    <lineage>
        <taxon>Bacteria</taxon>
        <taxon>Pseudomonadati</taxon>
        <taxon>Pseudomonadota</taxon>
        <taxon>Alphaproteobacteria</taxon>
        <taxon>Rhodobacterales</taxon>
        <taxon>Roseobacteraceae</taxon>
        <taxon>Palleronia</taxon>
    </lineage>
</organism>
<dbReference type="PANTHER" id="PTHR33376:SF4">
    <property type="entry name" value="SIALIC ACID-BINDING PERIPLASMIC PROTEIN SIAP"/>
    <property type="match status" value="1"/>
</dbReference>
<dbReference type="PANTHER" id="PTHR33376">
    <property type="match status" value="1"/>
</dbReference>
<protein>
    <submittedName>
        <fullName evidence="5">TRAP-type C4-dicarboxylate transport system substrate-binding protein</fullName>
    </submittedName>
</protein>
<dbReference type="Proteomes" id="UP000248916">
    <property type="component" value="Unassembled WGS sequence"/>
</dbReference>
<dbReference type="InterPro" id="IPR018389">
    <property type="entry name" value="DctP_fam"/>
</dbReference>
<reference evidence="5 6" key="1">
    <citation type="submission" date="2018-06" db="EMBL/GenBank/DDBJ databases">
        <title>Genomic Encyclopedia of Archaeal and Bacterial Type Strains, Phase II (KMG-II): from individual species to whole genera.</title>
        <authorList>
            <person name="Goeker M."/>
        </authorList>
    </citation>
    <scope>NUCLEOTIDE SEQUENCE [LARGE SCALE GENOMIC DNA]</scope>
    <source>
        <strain evidence="5 6">DSM 22009</strain>
    </source>
</reference>
<evidence type="ECO:0000256" key="4">
    <source>
        <dbReference type="SAM" id="SignalP"/>
    </source>
</evidence>
<accession>A0A2W7NHD3</accession>
<dbReference type="Pfam" id="PF03480">
    <property type="entry name" value="DctP"/>
    <property type="match status" value="1"/>
</dbReference>
<keyword evidence="2 4" id="KW-0732">Signal</keyword>
<keyword evidence="3" id="KW-0574">Periplasm</keyword>